<dbReference type="Pfam" id="PF04384">
    <property type="entry name" value="Fe-S_assembly"/>
    <property type="match status" value="1"/>
</dbReference>
<reference evidence="1 2" key="1">
    <citation type="submission" date="2018-12" db="EMBL/GenBank/DDBJ databases">
        <title>The whole draft genome of Streptomyce luteoverticillatus CGMCC 15060.</title>
        <authorList>
            <person name="Feng Z."/>
            <person name="Chen G."/>
            <person name="Zhang J."/>
            <person name="Zhu H."/>
            <person name="Yu X."/>
            <person name="Zhang W."/>
            <person name="Zhang X."/>
        </authorList>
    </citation>
    <scope>NUCLEOTIDE SEQUENCE [LARGE SCALE GENOMIC DNA]</scope>
    <source>
        <strain evidence="1 2">CGMCC 15060</strain>
    </source>
</reference>
<dbReference type="RefSeq" id="WP_126917350.1">
    <property type="nucleotide sequence ID" value="NZ_CP034587.1"/>
</dbReference>
<evidence type="ECO:0000313" key="2">
    <source>
        <dbReference type="Proteomes" id="UP000267900"/>
    </source>
</evidence>
<dbReference type="AlphaFoldDB" id="A0A3Q9G115"/>
<dbReference type="InterPro" id="IPR007479">
    <property type="entry name" value="ISC_FeS_clus_asmbl_IscsX"/>
</dbReference>
<dbReference type="PANTHER" id="PTHR37532:SF1">
    <property type="entry name" value="PROTEIN ISCX"/>
    <property type="match status" value="1"/>
</dbReference>
<dbReference type="InterPro" id="IPR036762">
    <property type="entry name" value="IscX-like_sf"/>
</dbReference>
<dbReference type="PANTHER" id="PTHR37532">
    <property type="entry name" value="PROTEIN ISCX"/>
    <property type="match status" value="1"/>
</dbReference>
<keyword evidence="2" id="KW-1185">Reference proteome</keyword>
<protein>
    <submittedName>
        <fullName evidence="1">Fe-S assembly protein IscX</fullName>
    </submittedName>
</protein>
<gene>
    <name evidence="1" type="primary">iscX</name>
    <name evidence="1" type="ORF">EKH77_29875</name>
</gene>
<evidence type="ECO:0000313" key="1">
    <source>
        <dbReference type="EMBL" id="AZQ74848.1"/>
    </source>
</evidence>
<proteinExistence type="predicted"/>
<name>A0A3Q9G115_STRLT</name>
<organism evidence="1 2">
    <name type="scientific">Streptomyces luteoverticillatus</name>
    <name type="common">Streptoverticillium luteoverticillatus</name>
    <dbReference type="NCBI Taxonomy" id="66425"/>
    <lineage>
        <taxon>Bacteria</taxon>
        <taxon>Bacillati</taxon>
        <taxon>Actinomycetota</taxon>
        <taxon>Actinomycetes</taxon>
        <taxon>Kitasatosporales</taxon>
        <taxon>Streptomycetaceae</taxon>
        <taxon>Streptomyces</taxon>
    </lineage>
</organism>
<dbReference type="Gene3D" id="1.10.10.600">
    <property type="entry name" value="IscX-like"/>
    <property type="match status" value="1"/>
</dbReference>
<sequence>MRWTDIEEIAAALAEQHPTTRPVTADLVRIRDWAAGLTGFSDDPSRCNARLLESIQLAWSDRTTVREDRAG</sequence>
<accession>A0A3Q9G115</accession>
<dbReference type="OrthoDB" id="9800346at2"/>
<dbReference type="GO" id="GO:0008198">
    <property type="term" value="F:ferrous iron binding"/>
    <property type="evidence" value="ECO:0007669"/>
    <property type="project" value="TreeGrafter"/>
</dbReference>
<dbReference type="EMBL" id="CP034587">
    <property type="protein sequence ID" value="AZQ74848.1"/>
    <property type="molecule type" value="Genomic_DNA"/>
</dbReference>
<dbReference type="Proteomes" id="UP000267900">
    <property type="component" value="Chromosome"/>
</dbReference>
<dbReference type="SUPFAM" id="SSF140319">
    <property type="entry name" value="IscX-like"/>
    <property type="match status" value="1"/>
</dbReference>
<dbReference type="GO" id="GO:0016226">
    <property type="term" value="P:iron-sulfur cluster assembly"/>
    <property type="evidence" value="ECO:0007669"/>
    <property type="project" value="InterPro"/>
</dbReference>
<dbReference type="NCBIfam" id="TIGR03412">
    <property type="entry name" value="iscX_yfhJ"/>
    <property type="match status" value="1"/>
</dbReference>
<dbReference type="GO" id="GO:0005829">
    <property type="term" value="C:cytosol"/>
    <property type="evidence" value="ECO:0007669"/>
    <property type="project" value="TreeGrafter"/>
</dbReference>